<organism evidence="2 3">
    <name type="scientific">Candidatus Nitrospira kreftii</name>
    <dbReference type="NCBI Taxonomy" id="2652173"/>
    <lineage>
        <taxon>Bacteria</taxon>
        <taxon>Pseudomonadati</taxon>
        <taxon>Nitrospirota</taxon>
        <taxon>Nitrospiria</taxon>
        <taxon>Nitrospirales</taxon>
        <taxon>Nitrospiraceae</taxon>
        <taxon>Nitrospira</taxon>
    </lineage>
</organism>
<accession>A0A7S8FGJ5</accession>
<feature type="region of interest" description="Disordered" evidence="1">
    <location>
        <begin position="52"/>
        <end position="89"/>
    </location>
</feature>
<name>A0A7S8FGJ5_9BACT</name>
<dbReference type="Proteomes" id="UP000593737">
    <property type="component" value="Chromosome"/>
</dbReference>
<sequence length="89" mass="9820">MNSSWGTKAIHRRKRALLRTKVRWDVLGLQDPAHSTSSLTIEDLRRQIISASSEGLSPDTVSRSHPKDARPKPRSKSSASSRKLGASSK</sequence>
<gene>
    <name evidence="2" type="ORF">Nkreftii_003216</name>
</gene>
<dbReference type="AlphaFoldDB" id="A0A7S8FGJ5"/>
<evidence type="ECO:0000256" key="1">
    <source>
        <dbReference type="SAM" id="MobiDB-lite"/>
    </source>
</evidence>
<evidence type="ECO:0000313" key="2">
    <source>
        <dbReference type="EMBL" id="QPD05442.1"/>
    </source>
</evidence>
<dbReference type="KEGG" id="nkf:Nkreftii_003216"/>
<reference evidence="2 3" key="1">
    <citation type="journal article" date="2020" name="ISME J.">
        <title>Enrichment and physiological characterization of a novel comammox Nitrospira indicates ammonium inhibition of complete nitrification.</title>
        <authorList>
            <person name="Sakoula D."/>
            <person name="Koch H."/>
            <person name="Frank J."/>
            <person name="Jetten M.S.M."/>
            <person name="van Kessel M.A.H.J."/>
            <person name="Lucker S."/>
        </authorList>
    </citation>
    <scope>NUCLEOTIDE SEQUENCE [LARGE SCALE GENOMIC DNA]</scope>
    <source>
        <strain evidence="2">Comreactor17</strain>
    </source>
</reference>
<proteinExistence type="predicted"/>
<feature type="compositionally biased region" description="Low complexity" evidence="1">
    <location>
        <begin position="76"/>
        <end position="89"/>
    </location>
</feature>
<protein>
    <submittedName>
        <fullName evidence="2">Uncharacterized protein</fullName>
    </submittedName>
</protein>
<evidence type="ECO:0000313" key="3">
    <source>
        <dbReference type="Proteomes" id="UP000593737"/>
    </source>
</evidence>
<feature type="compositionally biased region" description="Polar residues" evidence="1">
    <location>
        <begin position="52"/>
        <end position="63"/>
    </location>
</feature>
<dbReference type="EMBL" id="CP047423">
    <property type="protein sequence ID" value="QPD05442.1"/>
    <property type="molecule type" value="Genomic_DNA"/>
</dbReference>